<comment type="caution">
    <text evidence="3">The sequence shown here is derived from an EMBL/GenBank/DDBJ whole genome shotgun (WGS) entry which is preliminary data.</text>
</comment>
<sequence length="205" mass="22602">MKDRRPGVRERWDEQRLAALQTDRLPGWYATRRRRRTLVGAMCTALGLLWVDTGVSWRLAPSDTAMITNFVILAVVLAILFPAIVLLNTATRGTTSLRERQLDERQIGERLRAYTIAHRLTLWLLVAATVVVLNTGSGRDAHVPYAAIVLAAISLFMTHMLLPLLVAGWRLPDPPPDEDDDEQRENGATRNGAEDGNTGGGGAPT</sequence>
<feature type="transmembrane region" description="Helical" evidence="2">
    <location>
        <begin position="111"/>
        <end position="133"/>
    </location>
</feature>
<protein>
    <submittedName>
        <fullName evidence="3">Uncharacterized protein</fullName>
    </submittedName>
</protein>
<gene>
    <name evidence="3" type="ORF">ACFQKB_03150</name>
</gene>
<keyword evidence="4" id="KW-1185">Reference proteome</keyword>
<dbReference type="EMBL" id="JBHSXS010000001">
    <property type="protein sequence ID" value="MFC6878759.1"/>
    <property type="molecule type" value="Genomic_DNA"/>
</dbReference>
<name>A0ABW2CBC9_9ACTN</name>
<keyword evidence="2" id="KW-0472">Membrane</keyword>
<feature type="transmembrane region" description="Helical" evidence="2">
    <location>
        <begin position="145"/>
        <end position="166"/>
    </location>
</feature>
<proteinExistence type="predicted"/>
<keyword evidence="2" id="KW-0812">Transmembrane</keyword>
<evidence type="ECO:0000256" key="2">
    <source>
        <dbReference type="SAM" id="Phobius"/>
    </source>
</evidence>
<feature type="transmembrane region" description="Helical" evidence="2">
    <location>
        <begin position="38"/>
        <end position="60"/>
    </location>
</feature>
<feature type="transmembrane region" description="Helical" evidence="2">
    <location>
        <begin position="66"/>
        <end position="90"/>
    </location>
</feature>
<evidence type="ECO:0000313" key="3">
    <source>
        <dbReference type="EMBL" id="MFC6878759.1"/>
    </source>
</evidence>
<feature type="region of interest" description="Disordered" evidence="1">
    <location>
        <begin position="172"/>
        <end position="205"/>
    </location>
</feature>
<dbReference type="Proteomes" id="UP001596380">
    <property type="component" value="Unassembled WGS sequence"/>
</dbReference>
<reference evidence="4" key="1">
    <citation type="journal article" date="2019" name="Int. J. Syst. Evol. Microbiol.">
        <title>The Global Catalogue of Microorganisms (GCM) 10K type strain sequencing project: providing services to taxonomists for standard genome sequencing and annotation.</title>
        <authorList>
            <consortium name="The Broad Institute Genomics Platform"/>
            <consortium name="The Broad Institute Genome Sequencing Center for Infectious Disease"/>
            <person name="Wu L."/>
            <person name="Ma J."/>
        </authorList>
    </citation>
    <scope>NUCLEOTIDE SEQUENCE [LARGE SCALE GENOMIC DNA]</scope>
    <source>
        <strain evidence="4">JCM 3369</strain>
    </source>
</reference>
<accession>A0ABW2CBC9</accession>
<dbReference type="RefSeq" id="WP_160819705.1">
    <property type="nucleotide sequence ID" value="NZ_JBHSXS010000001.1"/>
</dbReference>
<keyword evidence="2" id="KW-1133">Transmembrane helix</keyword>
<evidence type="ECO:0000256" key="1">
    <source>
        <dbReference type="SAM" id="MobiDB-lite"/>
    </source>
</evidence>
<evidence type="ECO:0000313" key="4">
    <source>
        <dbReference type="Proteomes" id="UP001596380"/>
    </source>
</evidence>
<organism evidence="3 4">
    <name type="scientific">Actinomadura yumaensis</name>
    <dbReference type="NCBI Taxonomy" id="111807"/>
    <lineage>
        <taxon>Bacteria</taxon>
        <taxon>Bacillati</taxon>
        <taxon>Actinomycetota</taxon>
        <taxon>Actinomycetes</taxon>
        <taxon>Streptosporangiales</taxon>
        <taxon>Thermomonosporaceae</taxon>
        <taxon>Actinomadura</taxon>
    </lineage>
</organism>